<dbReference type="InterPro" id="IPR021377">
    <property type="entry name" value="DUF3006"/>
</dbReference>
<dbReference type="EMBL" id="JBHTBY010000001">
    <property type="protein sequence ID" value="MFC7319681.1"/>
    <property type="molecule type" value="Genomic_DNA"/>
</dbReference>
<protein>
    <submittedName>
        <fullName evidence="2">DUF3006 domain-containing protein</fullName>
    </submittedName>
</protein>
<accession>A0ABW2K126</accession>
<evidence type="ECO:0000313" key="3">
    <source>
        <dbReference type="Proteomes" id="UP001596494"/>
    </source>
</evidence>
<comment type="caution">
    <text evidence="2">The sequence shown here is derived from an EMBL/GenBank/DDBJ whole genome shotgun (WGS) entry which is preliminary data.</text>
</comment>
<dbReference type="Pfam" id="PF11213">
    <property type="entry name" value="DUF3006"/>
    <property type="match status" value="1"/>
</dbReference>
<proteinExistence type="predicted"/>
<keyword evidence="3" id="KW-1185">Reference proteome</keyword>
<name>A0ABW2K126_9BACI</name>
<evidence type="ECO:0000256" key="1">
    <source>
        <dbReference type="SAM" id="MobiDB-lite"/>
    </source>
</evidence>
<evidence type="ECO:0000313" key="2">
    <source>
        <dbReference type="EMBL" id="MFC7319681.1"/>
    </source>
</evidence>
<dbReference type="Proteomes" id="UP001596494">
    <property type="component" value="Unassembled WGS sequence"/>
</dbReference>
<organism evidence="2 3">
    <name type="scientific">Halobacillus campisalis</name>
    <dbReference type="NCBI Taxonomy" id="435909"/>
    <lineage>
        <taxon>Bacteria</taxon>
        <taxon>Bacillati</taxon>
        <taxon>Bacillota</taxon>
        <taxon>Bacilli</taxon>
        <taxon>Bacillales</taxon>
        <taxon>Bacillaceae</taxon>
        <taxon>Halobacillus</taxon>
    </lineage>
</organism>
<dbReference type="RefSeq" id="WP_289215467.1">
    <property type="nucleotide sequence ID" value="NZ_JAPVRC010000003.1"/>
</dbReference>
<gene>
    <name evidence="2" type="ORF">ACFQMN_02120</name>
</gene>
<sequence>MKAVLDRIEENQYAVLLVEENTQEFILNKNELPEGSKPHDWFEVTIENDKITSLKVDPEFALAQEQKVKSKRDRLKKRSQGSKFKRE</sequence>
<feature type="region of interest" description="Disordered" evidence="1">
    <location>
        <begin position="67"/>
        <end position="87"/>
    </location>
</feature>
<reference evidence="3" key="1">
    <citation type="journal article" date="2019" name="Int. J. Syst. Evol. Microbiol.">
        <title>The Global Catalogue of Microorganisms (GCM) 10K type strain sequencing project: providing services to taxonomists for standard genome sequencing and annotation.</title>
        <authorList>
            <consortium name="The Broad Institute Genomics Platform"/>
            <consortium name="The Broad Institute Genome Sequencing Center for Infectious Disease"/>
            <person name="Wu L."/>
            <person name="Ma J."/>
        </authorList>
    </citation>
    <scope>NUCLEOTIDE SEQUENCE [LARGE SCALE GENOMIC DNA]</scope>
    <source>
        <strain evidence="3">CCUG 73951</strain>
    </source>
</reference>
<feature type="compositionally biased region" description="Basic residues" evidence="1">
    <location>
        <begin position="69"/>
        <end position="87"/>
    </location>
</feature>